<protein>
    <submittedName>
        <fullName evidence="1">Uncharacterized protein</fullName>
    </submittedName>
</protein>
<gene>
    <name evidence="1" type="ORF">SDC9_72527</name>
</gene>
<organism evidence="1">
    <name type="scientific">bioreactor metagenome</name>
    <dbReference type="NCBI Taxonomy" id="1076179"/>
    <lineage>
        <taxon>unclassified sequences</taxon>
        <taxon>metagenomes</taxon>
        <taxon>ecological metagenomes</taxon>
    </lineage>
</organism>
<comment type="caution">
    <text evidence="1">The sequence shown here is derived from an EMBL/GenBank/DDBJ whole genome shotgun (WGS) entry which is preliminary data.</text>
</comment>
<sequence length="90" mass="10272">MGSQSARELAEDKRFFRGLTFCFRNMGGIVLADAEDFARTGKDGQECDLIQGNIVDWIRQRVRLGQNSIQLGGLYRILQYVIYIGRNRQG</sequence>
<evidence type="ECO:0000313" key="1">
    <source>
        <dbReference type="EMBL" id="MPM26026.1"/>
    </source>
</evidence>
<dbReference type="AlphaFoldDB" id="A0A644YBU4"/>
<proteinExistence type="predicted"/>
<accession>A0A644YBU4</accession>
<name>A0A644YBU4_9ZZZZ</name>
<reference evidence="1" key="1">
    <citation type="submission" date="2019-08" db="EMBL/GenBank/DDBJ databases">
        <authorList>
            <person name="Kucharzyk K."/>
            <person name="Murdoch R.W."/>
            <person name="Higgins S."/>
            <person name="Loffler F."/>
        </authorList>
    </citation>
    <scope>NUCLEOTIDE SEQUENCE</scope>
</reference>
<dbReference type="EMBL" id="VSSQ01004632">
    <property type="protein sequence ID" value="MPM26026.1"/>
    <property type="molecule type" value="Genomic_DNA"/>
</dbReference>